<dbReference type="GO" id="GO:0042995">
    <property type="term" value="C:cell projection"/>
    <property type="evidence" value="ECO:0007669"/>
    <property type="project" value="UniProtKB-SubCell"/>
</dbReference>
<evidence type="ECO:0000256" key="2">
    <source>
        <dbReference type="ARBA" id="ARBA00004651"/>
    </source>
</evidence>
<keyword evidence="19" id="KW-1185">Reference proteome</keyword>
<organism evidence="18 19">
    <name type="scientific">Salmo trutta</name>
    <name type="common">Brown trout</name>
    <dbReference type="NCBI Taxonomy" id="8032"/>
    <lineage>
        <taxon>Eukaryota</taxon>
        <taxon>Metazoa</taxon>
        <taxon>Chordata</taxon>
        <taxon>Craniata</taxon>
        <taxon>Vertebrata</taxon>
        <taxon>Euteleostomi</taxon>
        <taxon>Actinopterygii</taxon>
        <taxon>Neopterygii</taxon>
        <taxon>Teleostei</taxon>
        <taxon>Protacanthopterygii</taxon>
        <taxon>Salmoniformes</taxon>
        <taxon>Salmonidae</taxon>
        <taxon>Salmoninae</taxon>
        <taxon>Salmo</taxon>
    </lineage>
</organism>
<gene>
    <name evidence="18" type="primary">GPR37L1</name>
    <name evidence="18" type="synonym">LOC115168604</name>
</gene>
<evidence type="ECO:0000256" key="4">
    <source>
        <dbReference type="ARBA" id="ARBA00022692"/>
    </source>
</evidence>
<keyword evidence="8" id="KW-0297">G-protein coupled receptor</keyword>
<feature type="transmembrane region" description="Helical" evidence="16">
    <location>
        <begin position="352"/>
        <end position="379"/>
    </location>
</feature>
<evidence type="ECO:0000256" key="5">
    <source>
        <dbReference type="ARBA" id="ARBA00022729"/>
    </source>
</evidence>
<comment type="subcellular location">
    <subcellularLocation>
        <location evidence="2">Cell membrane</location>
        <topology evidence="2">Multi-pass membrane protein</topology>
    </subcellularLocation>
    <subcellularLocation>
        <location evidence="1">Cell projection</location>
    </subcellularLocation>
</comment>
<keyword evidence="3" id="KW-1003">Cell membrane</keyword>
<keyword evidence="5" id="KW-0732">Signal</keyword>
<dbReference type="GO" id="GO:0008528">
    <property type="term" value="F:G protein-coupled peptide receptor activity"/>
    <property type="evidence" value="ECO:0007669"/>
    <property type="project" value="TreeGrafter"/>
</dbReference>
<feature type="transmembrane region" description="Helical" evidence="16">
    <location>
        <begin position="592"/>
        <end position="617"/>
    </location>
</feature>
<feature type="domain" description="G-protein coupled receptors family 1 profile" evidence="17">
    <location>
        <begin position="371"/>
        <end position="649"/>
    </location>
</feature>
<evidence type="ECO:0000259" key="17">
    <source>
        <dbReference type="PROSITE" id="PS50262"/>
    </source>
</evidence>
<feature type="transmembrane region" description="Helical" evidence="16">
    <location>
        <begin position="629"/>
        <end position="652"/>
    </location>
</feature>
<dbReference type="InterPro" id="IPR003909">
    <property type="entry name" value="GPR37_orph"/>
</dbReference>
<protein>
    <submittedName>
        <fullName evidence="18">G protein-coupled receptor 37 like 1</fullName>
    </submittedName>
</protein>
<feature type="region of interest" description="Disordered" evidence="15">
    <location>
        <begin position="9"/>
        <end position="37"/>
    </location>
</feature>
<dbReference type="PRINTS" id="PR01421">
    <property type="entry name" value="GPR37ORPHANR"/>
</dbReference>
<accession>A0A674B2J8</accession>
<evidence type="ECO:0000256" key="10">
    <source>
        <dbReference type="ARBA" id="ARBA00023157"/>
    </source>
</evidence>
<dbReference type="AlphaFoldDB" id="A0A674B2J8"/>
<dbReference type="Ensembl" id="ENSSTUT00000069484.1">
    <property type="protein sequence ID" value="ENSSTUP00000065615.1"/>
    <property type="gene ID" value="ENSSTUG00000028639.1"/>
</dbReference>
<keyword evidence="9 16" id="KW-0472">Membrane</keyword>
<dbReference type="OMA" id="MNEQATV"/>
<feature type="transmembrane region" description="Helical" evidence="16">
    <location>
        <begin position="432"/>
        <end position="451"/>
    </location>
</feature>
<dbReference type="InterPro" id="IPR000276">
    <property type="entry name" value="GPCR_Rhodpsn"/>
</dbReference>
<reference evidence="18" key="2">
    <citation type="submission" date="2025-09" db="UniProtKB">
        <authorList>
            <consortium name="Ensembl"/>
        </authorList>
    </citation>
    <scope>IDENTIFICATION</scope>
</reference>
<evidence type="ECO:0000256" key="13">
    <source>
        <dbReference type="ARBA" id="ARBA00023224"/>
    </source>
</evidence>
<dbReference type="InParanoid" id="A0A674B2J8"/>
<reference evidence="18" key="1">
    <citation type="submission" date="2025-08" db="UniProtKB">
        <authorList>
            <consortium name="Ensembl"/>
        </authorList>
    </citation>
    <scope>IDENTIFICATION</scope>
</reference>
<dbReference type="GO" id="GO:0043235">
    <property type="term" value="C:receptor complex"/>
    <property type="evidence" value="ECO:0007669"/>
    <property type="project" value="TreeGrafter"/>
</dbReference>
<sequence length="713" mass="77364">MNEQATVLVNRLTDSPMGPQPQDAERGKFPKLQHPTTDWPTSSSLLNELLRGPHFDTVSCSEQSWEVLEFKRKATFQATALKMILSISLVVLLTMWASDAKNIPQTNSASLEKDMLNLDIQVIQSHGYGNEDVKRLEWDKHHKRAPRGAEDEDTDAGEPQSTFSRSYGNEFTSPRATQFSSSTLETGANTDSTLDTGANTDSTLETGANTDSTLDTGANTDSTLETGANTDSTLDTGANTDSTLDTGANTDSTLDTGANTYSTLDTGANTDSTLDTGANTDSTLDTGANTDSTLETGANTYSTLDTGANTDSTLDTGATGANTDVDQGNSSTTGRGITNIHNPLYPVTDSSYTAYAVMFLSLVVFSVGIIGNLAVMCIVWHNYYMRSTWNYILASLAFWDFLVLCFCLPVVVFNELTNKRLLGDISCRAVPYMEVTSLGVTSFSLCALGIDRFNSTTSSQPKIRRVESCQSILAKLLVIWLGSMVLAAPELLLWQLSQAVSPATGVVVDSCTMNPTSNLPESMYTLVINYHECRIWWYFGCYFCLPVVFTLLCQLATCHVSNDGIPQRLEERSPSKKQKIQHSQQVERQLNYTVMALTVVYGVCALPENVCNIVLAYTAMPISDNTATLLALINQFSLFLKSSVMPVLLLCLCKSLSQAFMDCCCCCCEEGQPMGSHSPGTEAKLKSTNEMSSSIFFDKAKDSSTILSISGSS</sequence>
<evidence type="ECO:0000256" key="11">
    <source>
        <dbReference type="ARBA" id="ARBA00023170"/>
    </source>
</evidence>
<feature type="region of interest" description="Disordered" evidence="15">
    <location>
        <begin position="141"/>
        <end position="334"/>
    </location>
</feature>
<dbReference type="SUPFAM" id="SSF81321">
    <property type="entry name" value="Family A G protein-coupled receptor-like"/>
    <property type="match status" value="1"/>
</dbReference>
<name>A0A674B2J8_SALTR</name>
<dbReference type="GO" id="GO:0007193">
    <property type="term" value="P:adenylate cyclase-inhibiting G protein-coupled receptor signaling pathway"/>
    <property type="evidence" value="ECO:0007669"/>
    <property type="project" value="TreeGrafter"/>
</dbReference>
<evidence type="ECO:0000313" key="19">
    <source>
        <dbReference type="Proteomes" id="UP000472277"/>
    </source>
</evidence>
<evidence type="ECO:0000256" key="16">
    <source>
        <dbReference type="SAM" id="Phobius"/>
    </source>
</evidence>
<dbReference type="GO" id="GO:0005886">
    <property type="term" value="C:plasma membrane"/>
    <property type="evidence" value="ECO:0007669"/>
    <property type="project" value="UniProtKB-SubCell"/>
</dbReference>
<evidence type="ECO:0000256" key="7">
    <source>
        <dbReference type="ARBA" id="ARBA00022989"/>
    </source>
</evidence>
<dbReference type="FunFam" id="1.20.1070.10:FF:000059">
    <property type="entry name" value="G protein-coupled receptor 37"/>
    <property type="match status" value="1"/>
</dbReference>
<dbReference type="GeneTree" id="ENSGT01150000286942"/>
<keyword evidence="14" id="KW-0966">Cell projection</keyword>
<evidence type="ECO:0000313" key="18">
    <source>
        <dbReference type="Ensembl" id="ENSSTUP00000065615.1"/>
    </source>
</evidence>
<dbReference type="Pfam" id="PF00001">
    <property type="entry name" value="7tm_1"/>
    <property type="match status" value="1"/>
</dbReference>
<evidence type="ECO:0000256" key="12">
    <source>
        <dbReference type="ARBA" id="ARBA00023180"/>
    </source>
</evidence>
<dbReference type="InterPro" id="IPR017452">
    <property type="entry name" value="GPCR_Rhodpsn_7TM"/>
</dbReference>
<feature type="transmembrane region" description="Helical" evidence="16">
    <location>
        <begin position="391"/>
        <end position="412"/>
    </location>
</feature>
<proteinExistence type="predicted"/>
<keyword evidence="4 16" id="KW-0812">Transmembrane</keyword>
<keyword evidence="13" id="KW-0807">Transducer</keyword>
<evidence type="ECO:0000256" key="6">
    <source>
        <dbReference type="ARBA" id="ARBA00022843"/>
    </source>
</evidence>
<keyword evidence="7 16" id="KW-1133">Transmembrane helix</keyword>
<keyword evidence="11" id="KW-0675">Receptor</keyword>
<dbReference type="PANTHER" id="PTHR46216:SF2">
    <property type="entry name" value="G PROTEIN-COUPLED RECEPTOR 37-LIKE 1B"/>
    <property type="match status" value="1"/>
</dbReference>
<dbReference type="PANTHER" id="PTHR46216">
    <property type="entry name" value="PROSAPOSIN RECEPTOR GPR37 FAMILY MEMBER"/>
    <property type="match status" value="1"/>
</dbReference>
<evidence type="ECO:0000256" key="9">
    <source>
        <dbReference type="ARBA" id="ARBA00023136"/>
    </source>
</evidence>
<evidence type="ECO:0000256" key="3">
    <source>
        <dbReference type="ARBA" id="ARBA00022475"/>
    </source>
</evidence>
<dbReference type="PRINTS" id="PR00237">
    <property type="entry name" value="GPCRRHODOPSN"/>
</dbReference>
<dbReference type="Gene3D" id="1.20.1070.10">
    <property type="entry name" value="Rhodopsin 7-helix transmembrane proteins"/>
    <property type="match status" value="1"/>
</dbReference>
<evidence type="ECO:0000256" key="14">
    <source>
        <dbReference type="ARBA" id="ARBA00023273"/>
    </source>
</evidence>
<feature type="compositionally biased region" description="Polar residues" evidence="15">
    <location>
        <begin position="159"/>
        <end position="334"/>
    </location>
</feature>
<keyword evidence="12" id="KW-0325">Glycoprotein</keyword>
<evidence type="ECO:0000256" key="1">
    <source>
        <dbReference type="ARBA" id="ARBA00004316"/>
    </source>
</evidence>
<dbReference type="GO" id="GO:0043410">
    <property type="term" value="P:positive regulation of MAPK cascade"/>
    <property type="evidence" value="ECO:0007669"/>
    <property type="project" value="TreeGrafter"/>
</dbReference>
<evidence type="ECO:0000256" key="15">
    <source>
        <dbReference type="SAM" id="MobiDB-lite"/>
    </source>
</evidence>
<dbReference type="Proteomes" id="UP000472277">
    <property type="component" value="Chromosome 30"/>
</dbReference>
<evidence type="ECO:0000256" key="8">
    <source>
        <dbReference type="ARBA" id="ARBA00023040"/>
    </source>
</evidence>
<feature type="transmembrane region" description="Helical" evidence="16">
    <location>
        <begin position="535"/>
        <end position="558"/>
    </location>
</feature>
<dbReference type="FunCoup" id="A0A674B2J8">
    <property type="interactions" value="1245"/>
</dbReference>
<keyword evidence="10" id="KW-1015">Disulfide bond</keyword>
<keyword evidence="6" id="KW-0832">Ubl conjugation</keyword>
<feature type="transmembrane region" description="Helical" evidence="16">
    <location>
        <begin position="472"/>
        <end position="494"/>
    </location>
</feature>
<dbReference type="PROSITE" id="PS50262">
    <property type="entry name" value="G_PROTEIN_RECEP_F1_2"/>
    <property type="match status" value="1"/>
</dbReference>